<feature type="transmembrane region" description="Helical" evidence="7">
    <location>
        <begin position="313"/>
        <end position="334"/>
    </location>
</feature>
<evidence type="ECO:0000256" key="3">
    <source>
        <dbReference type="ARBA" id="ARBA00022448"/>
    </source>
</evidence>
<dbReference type="InterPro" id="IPR003663">
    <property type="entry name" value="Sugar/inositol_transpt"/>
</dbReference>
<feature type="transmembrane region" description="Helical" evidence="7">
    <location>
        <begin position="183"/>
        <end position="205"/>
    </location>
</feature>
<comment type="subcellular location">
    <subcellularLocation>
        <location evidence="1">Membrane</location>
        <topology evidence="1">Multi-pass membrane protein</topology>
    </subcellularLocation>
</comment>
<dbReference type="EMBL" id="CABFNS010000240">
    <property type="protein sequence ID" value="VUC20757.1"/>
    <property type="molecule type" value="Genomic_DNA"/>
</dbReference>
<evidence type="ECO:0000313" key="10">
    <source>
        <dbReference type="Proteomes" id="UP000766486"/>
    </source>
</evidence>
<dbReference type="InterPro" id="IPR005828">
    <property type="entry name" value="MFS_sugar_transport-like"/>
</dbReference>
<feature type="transmembrane region" description="Helical" evidence="7">
    <location>
        <begin position="25"/>
        <end position="51"/>
    </location>
</feature>
<dbReference type="Proteomes" id="UP000766486">
    <property type="component" value="Unassembled WGS sequence"/>
</dbReference>
<evidence type="ECO:0000259" key="8">
    <source>
        <dbReference type="PROSITE" id="PS50850"/>
    </source>
</evidence>
<dbReference type="SUPFAM" id="SSF103473">
    <property type="entry name" value="MFS general substrate transporter"/>
    <property type="match status" value="1"/>
</dbReference>
<evidence type="ECO:0000256" key="2">
    <source>
        <dbReference type="ARBA" id="ARBA00010992"/>
    </source>
</evidence>
<dbReference type="PRINTS" id="PR00171">
    <property type="entry name" value="SUGRTRNSPORT"/>
</dbReference>
<evidence type="ECO:0000256" key="7">
    <source>
        <dbReference type="SAM" id="Phobius"/>
    </source>
</evidence>
<keyword evidence="4 7" id="KW-0812">Transmembrane</keyword>
<evidence type="ECO:0000256" key="5">
    <source>
        <dbReference type="ARBA" id="ARBA00022989"/>
    </source>
</evidence>
<dbReference type="Gene3D" id="1.20.1250.20">
    <property type="entry name" value="MFS general substrate transporter like domains"/>
    <property type="match status" value="1"/>
</dbReference>
<keyword evidence="10" id="KW-1185">Reference proteome</keyword>
<keyword evidence="5 7" id="KW-1133">Transmembrane helix</keyword>
<organism evidence="9 10">
    <name type="scientific">Bionectria ochroleuca</name>
    <name type="common">Gliocladium roseum</name>
    <dbReference type="NCBI Taxonomy" id="29856"/>
    <lineage>
        <taxon>Eukaryota</taxon>
        <taxon>Fungi</taxon>
        <taxon>Dikarya</taxon>
        <taxon>Ascomycota</taxon>
        <taxon>Pezizomycotina</taxon>
        <taxon>Sordariomycetes</taxon>
        <taxon>Hypocreomycetidae</taxon>
        <taxon>Hypocreales</taxon>
        <taxon>Bionectriaceae</taxon>
        <taxon>Clonostachys</taxon>
    </lineage>
</organism>
<dbReference type="InterPro" id="IPR020846">
    <property type="entry name" value="MFS_dom"/>
</dbReference>
<name>A0ABY6TS26_BIOOC</name>
<dbReference type="PROSITE" id="PS50850">
    <property type="entry name" value="MFS"/>
    <property type="match status" value="1"/>
</dbReference>
<feature type="transmembrane region" description="Helical" evidence="7">
    <location>
        <begin position="155"/>
        <end position="177"/>
    </location>
</feature>
<evidence type="ECO:0000256" key="4">
    <source>
        <dbReference type="ARBA" id="ARBA00022692"/>
    </source>
</evidence>
<evidence type="ECO:0000256" key="6">
    <source>
        <dbReference type="ARBA" id="ARBA00023136"/>
    </source>
</evidence>
<feature type="transmembrane region" description="Helical" evidence="7">
    <location>
        <begin position="412"/>
        <end position="433"/>
    </location>
</feature>
<feature type="transmembrane region" description="Helical" evidence="7">
    <location>
        <begin position="341"/>
        <end position="360"/>
    </location>
</feature>
<feature type="transmembrane region" description="Helical" evidence="7">
    <location>
        <begin position="372"/>
        <end position="391"/>
    </location>
</feature>
<dbReference type="PANTHER" id="PTHR48022:SF31">
    <property type="entry name" value="HEXOSE TRANSPORTER"/>
    <property type="match status" value="1"/>
</dbReference>
<evidence type="ECO:0000313" key="9">
    <source>
        <dbReference type="EMBL" id="VUC20757.1"/>
    </source>
</evidence>
<dbReference type="InterPro" id="IPR036259">
    <property type="entry name" value="MFS_trans_sf"/>
</dbReference>
<evidence type="ECO:0000256" key="1">
    <source>
        <dbReference type="ARBA" id="ARBA00004141"/>
    </source>
</evidence>
<keyword evidence="3" id="KW-0813">Transport</keyword>
<feature type="transmembrane region" description="Helical" evidence="7">
    <location>
        <begin position="275"/>
        <end position="293"/>
    </location>
</feature>
<dbReference type="Pfam" id="PF00083">
    <property type="entry name" value="Sugar_tr"/>
    <property type="match status" value="1"/>
</dbReference>
<reference evidence="9 10" key="1">
    <citation type="submission" date="2019-06" db="EMBL/GenBank/DDBJ databases">
        <authorList>
            <person name="Broberg M."/>
        </authorList>
    </citation>
    <scope>NUCLEOTIDE SEQUENCE [LARGE SCALE GENOMIC DNA]</scope>
</reference>
<dbReference type="InterPro" id="IPR050360">
    <property type="entry name" value="MFS_Sugar_Transporters"/>
</dbReference>
<proteinExistence type="inferred from homology"/>
<gene>
    <name evidence="9" type="ORF">CLO192961_LOCUS32153</name>
</gene>
<comment type="similarity">
    <text evidence="2">Belongs to the major facilitator superfamily. Sugar transporter (TC 2.A.1.1) family.</text>
</comment>
<keyword evidence="6 7" id="KW-0472">Membrane</keyword>
<protein>
    <recommendedName>
        <fullName evidence="8">Major facilitator superfamily (MFS) profile domain-containing protein</fullName>
    </recommendedName>
</protein>
<sequence>MDQFPKFFRLGAVGPLQPKSSKISIVLLVTACCVFATTIGYDSGLINGINIMPQYTSWFKLTTVTKSLNTSASYIGWFIAAFLMGPIVNSIGRKGGILVSVLLKLIGIAVMTAATSVPMFVVGRIILGWAKGTAAIAGSTWLAETLPAHVRGIGLSLTFSVFYVGALLGAGICYGTANIEGSASWRIPCAFMAVFSIICACVLWGTPESPRWLLYCGREEEAIDVLASLYANGDRNHPSVTKQHQEILAGIQTERETYSLSYIEMVRTANARKRMLLALSVAVISMLSGNNIVSYYLGDMLTQAGIYNTRVKLQIGIVLNSWCLVCAMTGTYFMDKAGRKVLTLLACTMMTITLFLVGALTKFFGHGGDVSGVYATVAMIFLFQGSYSIGITPITQLYPPEVLNFSIRANGMAAWVFVVNVCGLLSTFAMPIALSAIGWQLYMINGAWNALQVLFVAVFWVETKGLSLEDIDRLMDGKKALGGRGTEEVVGDVLEGCSPEEYDVKEVGSETITKVKGDRE</sequence>
<accession>A0ABY6TS26</accession>
<comment type="caution">
    <text evidence="9">The sequence shown here is derived from an EMBL/GenBank/DDBJ whole genome shotgun (WGS) entry which is preliminary data.</text>
</comment>
<feature type="transmembrane region" description="Helical" evidence="7">
    <location>
        <begin position="71"/>
        <end position="88"/>
    </location>
</feature>
<feature type="domain" description="Major facilitator superfamily (MFS) profile" evidence="8">
    <location>
        <begin position="28"/>
        <end position="464"/>
    </location>
</feature>
<feature type="transmembrane region" description="Helical" evidence="7">
    <location>
        <begin position="439"/>
        <end position="461"/>
    </location>
</feature>
<dbReference type="PANTHER" id="PTHR48022">
    <property type="entry name" value="PLASTIDIC GLUCOSE TRANSPORTER 4"/>
    <property type="match status" value="1"/>
</dbReference>